<dbReference type="Pfam" id="PF11142">
    <property type="entry name" value="DUF2917"/>
    <property type="match status" value="1"/>
</dbReference>
<comment type="caution">
    <text evidence="2">The sequence shown here is derived from an EMBL/GenBank/DDBJ whole genome shotgun (WGS) entry which is preliminary data.</text>
</comment>
<evidence type="ECO:0000313" key="2">
    <source>
        <dbReference type="EMBL" id="TDG26479.1"/>
    </source>
</evidence>
<protein>
    <submittedName>
        <fullName evidence="2">DUF2917 domain-containing protein</fullName>
    </submittedName>
</protein>
<gene>
    <name evidence="2" type="ORF">EYW47_03820</name>
</gene>
<feature type="compositionally biased region" description="Low complexity" evidence="1">
    <location>
        <begin position="118"/>
        <end position="127"/>
    </location>
</feature>
<dbReference type="Proteomes" id="UP000295722">
    <property type="component" value="Unassembled WGS sequence"/>
</dbReference>
<accession>A0A4R5MGN3</accession>
<evidence type="ECO:0000313" key="3">
    <source>
        <dbReference type="Proteomes" id="UP000295722"/>
    </source>
</evidence>
<sequence>MTAKEHNKAAAPGCVLPPPATDHANLVDSACAPPVYGARIWLTRARFPYDHWLPPGEMLRVYRGERLWLSADGGNAAARVMLTSAWRPPAAPAGWRSSRCVSRASGCGRSAIEGGAAAQASGASRPALMRKGQTRRPCGASGLREAKRARVRTCAAGRG</sequence>
<proteinExistence type="predicted"/>
<dbReference type="RefSeq" id="WP_133193523.1">
    <property type="nucleotide sequence ID" value="NZ_JBHUCW010000001.1"/>
</dbReference>
<name>A0A4R5MGN3_9BURK</name>
<dbReference type="InterPro" id="IPR021317">
    <property type="entry name" value="DUF2917"/>
</dbReference>
<reference evidence="2 3" key="1">
    <citation type="submission" date="2019-03" db="EMBL/GenBank/DDBJ databases">
        <title>Paraburkholderia sp. 4M-K11, isolated from subtropical forest soil.</title>
        <authorList>
            <person name="Gao Z.-H."/>
            <person name="Qiu L.-H."/>
        </authorList>
    </citation>
    <scope>NUCLEOTIDE SEQUENCE [LARGE SCALE GENOMIC DNA]</scope>
    <source>
        <strain evidence="2 3">4M-K11</strain>
    </source>
</reference>
<dbReference type="AlphaFoldDB" id="A0A4R5MGN3"/>
<feature type="region of interest" description="Disordered" evidence="1">
    <location>
        <begin position="118"/>
        <end position="144"/>
    </location>
</feature>
<keyword evidence="3" id="KW-1185">Reference proteome</keyword>
<organism evidence="2 3">
    <name type="scientific">Paraburkholderia silviterrae</name>
    <dbReference type="NCBI Taxonomy" id="2528715"/>
    <lineage>
        <taxon>Bacteria</taxon>
        <taxon>Pseudomonadati</taxon>
        <taxon>Pseudomonadota</taxon>
        <taxon>Betaproteobacteria</taxon>
        <taxon>Burkholderiales</taxon>
        <taxon>Burkholderiaceae</taxon>
        <taxon>Paraburkholderia</taxon>
    </lineage>
</organism>
<evidence type="ECO:0000256" key="1">
    <source>
        <dbReference type="SAM" id="MobiDB-lite"/>
    </source>
</evidence>
<dbReference type="EMBL" id="SMRP01000001">
    <property type="protein sequence ID" value="TDG26479.1"/>
    <property type="molecule type" value="Genomic_DNA"/>
</dbReference>
<dbReference type="OrthoDB" id="9005660at2"/>